<protein>
    <submittedName>
        <fullName evidence="1">Uncharacterized protein</fullName>
    </submittedName>
</protein>
<accession>A0ABU0TPK5</accession>
<name>A0ABU0TPK5_MICTR</name>
<sequence length="35" mass="4031">MLEAEQRPATADEQAVLARWSSWGAIPEVFDERRD</sequence>
<dbReference type="EMBL" id="JAUTBF010000001">
    <property type="protein sequence ID" value="MDQ1121601.1"/>
    <property type="molecule type" value="Genomic_DNA"/>
</dbReference>
<gene>
    <name evidence="1" type="ORF">QE412_000174</name>
</gene>
<dbReference type="Proteomes" id="UP001226691">
    <property type="component" value="Unassembled WGS sequence"/>
</dbReference>
<evidence type="ECO:0000313" key="2">
    <source>
        <dbReference type="Proteomes" id="UP001226691"/>
    </source>
</evidence>
<keyword evidence="2" id="KW-1185">Reference proteome</keyword>
<comment type="caution">
    <text evidence="1">The sequence shown here is derived from an EMBL/GenBank/DDBJ whole genome shotgun (WGS) entry which is preliminary data.</text>
</comment>
<reference evidence="1 2" key="1">
    <citation type="submission" date="2023-07" db="EMBL/GenBank/DDBJ databases">
        <title>Functional and genomic diversity of the sorghum phyllosphere microbiome.</title>
        <authorList>
            <person name="Shade A."/>
        </authorList>
    </citation>
    <scope>NUCLEOTIDE SEQUENCE [LARGE SCALE GENOMIC DNA]</scope>
    <source>
        <strain evidence="1 2">SORGH_AS_1207</strain>
    </source>
</reference>
<proteinExistence type="predicted"/>
<evidence type="ECO:0000313" key="1">
    <source>
        <dbReference type="EMBL" id="MDQ1121601.1"/>
    </source>
</evidence>
<organism evidence="1 2">
    <name type="scientific">Microbacterium trichothecenolyticum</name>
    <name type="common">Aureobacterium trichothecenolyticum</name>
    <dbReference type="NCBI Taxonomy" id="69370"/>
    <lineage>
        <taxon>Bacteria</taxon>
        <taxon>Bacillati</taxon>
        <taxon>Actinomycetota</taxon>
        <taxon>Actinomycetes</taxon>
        <taxon>Micrococcales</taxon>
        <taxon>Microbacteriaceae</taxon>
        <taxon>Microbacterium</taxon>
    </lineage>
</organism>